<dbReference type="PROSITE" id="PS50850">
    <property type="entry name" value="MFS"/>
    <property type="match status" value="1"/>
</dbReference>
<gene>
    <name evidence="6" type="ORF">SAMN05192568_101779</name>
</gene>
<sequence length="400" mass="40754">MRLPAPDPAVTTILDAKARLGLTLIAGGAVANIYYNQPLLGLIVSEFGDAAALWVPTTALVGYGLGIIGLVPLGDALPRRSLIVWQCLGLAVALLAVGLAPNLACLALAHLVVGVLSCAAQQAVPFAAELAPDASRGRIVGQVMTGLLTGILLARTASGFLGAHLGWRAVFLAASLLALAMAGIARATLPHTPQTQRLRYRALMLSILHLARSQPVLRTASLSQALLFAAFNAFWATLALLVENPPFGLSAAGAGLFGVIGVCGAFVAPVSGRFTDTRGAKPVVLGGSLMVALSFLVLWAGGTWSLVAVGIGVLLIDIGMNGALIANQTRAYALVPGARGRINTVLFTTLFVFGALGAFAGSQAFLVVGWPGVCAVGLAFSALAVLVAARDPHGPATPAT</sequence>
<keyword evidence="3 4" id="KW-0472">Membrane</keyword>
<evidence type="ECO:0000256" key="3">
    <source>
        <dbReference type="ARBA" id="ARBA00023136"/>
    </source>
</evidence>
<dbReference type="PANTHER" id="PTHR42910">
    <property type="entry name" value="TRANSPORTER SCO4007-RELATED"/>
    <property type="match status" value="1"/>
</dbReference>
<dbReference type="InterPro" id="IPR020846">
    <property type="entry name" value="MFS_dom"/>
</dbReference>
<evidence type="ECO:0000313" key="7">
    <source>
        <dbReference type="Proteomes" id="UP000199048"/>
    </source>
</evidence>
<feature type="transmembrane region" description="Helical" evidence="4">
    <location>
        <begin position="306"/>
        <end position="325"/>
    </location>
</feature>
<evidence type="ECO:0000259" key="5">
    <source>
        <dbReference type="PROSITE" id="PS50850"/>
    </source>
</evidence>
<keyword evidence="1 4" id="KW-0812">Transmembrane</keyword>
<dbReference type="InterPro" id="IPR011701">
    <property type="entry name" value="MFS"/>
</dbReference>
<dbReference type="Gene3D" id="1.20.1250.20">
    <property type="entry name" value="MFS general substrate transporter like domains"/>
    <property type="match status" value="1"/>
</dbReference>
<keyword evidence="2 4" id="KW-1133">Transmembrane helix</keyword>
<dbReference type="PANTHER" id="PTHR42910:SF1">
    <property type="entry name" value="MAJOR FACILITATOR SUPERFAMILY (MFS) PROFILE DOMAIN-CONTAINING PROTEIN"/>
    <property type="match status" value="1"/>
</dbReference>
<dbReference type="CDD" id="cd17324">
    <property type="entry name" value="MFS_NepI_like"/>
    <property type="match status" value="1"/>
</dbReference>
<feature type="transmembrane region" description="Helical" evidence="4">
    <location>
        <begin position="368"/>
        <end position="389"/>
    </location>
</feature>
<dbReference type="Proteomes" id="UP000199048">
    <property type="component" value="Unassembled WGS sequence"/>
</dbReference>
<evidence type="ECO:0000256" key="1">
    <source>
        <dbReference type="ARBA" id="ARBA00022692"/>
    </source>
</evidence>
<feature type="transmembrane region" description="Helical" evidence="4">
    <location>
        <begin position="247"/>
        <end position="270"/>
    </location>
</feature>
<feature type="transmembrane region" description="Helical" evidence="4">
    <location>
        <begin position="282"/>
        <end position="300"/>
    </location>
</feature>
<dbReference type="STRING" id="582667.SAMN05192568_101779"/>
<feature type="transmembrane region" description="Helical" evidence="4">
    <location>
        <begin position="345"/>
        <end position="362"/>
    </location>
</feature>
<evidence type="ECO:0000256" key="2">
    <source>
        <dbReference type="ARBA" id="ARBA00022989"/>
    </source>
</evidence>
<proteinExistence type="predicted"/>
<accession>A0A1I4MMZ0</accession>
<dbReference type="EMBL" id="FOTK01000017">
    <property type="protein sequence ID" value="SFM04460.1"/>
    <property type="molecule type" value="Genomic_DNA"/>
</dbReference>
<evidence type="ECO:0000256" key="4">
    <source>
        <dbReference type="SAM" id="Phobius"/>
    </source>
</evidence>
<feature type="transmembrane region" description="Helical" evidence="4">
    <location>
        <begin position="83"/>
        <end position="101"/>
    </location>
</feature>
<dbReference type="Pfam" id="PF07690">
    <property type="entry name" value="MFS_1"/>
    <property type="match status" value="1"/>
</dbReference>
<dbReference type="AlphaFoldDB" id="A0A1I4MMZ0"/>
<evidence type="ECO:0000313" key="6">
    <source>
        <dbReference type="EMBL" id="SFM04460.1"/>
    </source>
</evidence>
<dbReference type="GO" id="GO:0022857">
    <property type="term" value="F:transmembrane transporter activity"/>
    <property type="evidence" value="ECO:0007669"/>
    <property type="project" value="InterPro"/>
</dbReference>
<dbReference type="InterPro" id="IPR036259">
    <property type="entry name" value="MFS_trans_sf"/>
</dbReference>
<feature type="transmembrane region" description="Helical" evidence="4">
    <location>
        <begin position="51"/>
        <end position="71"/>
    </location>
</feature>
<protein>
    <submittedName>
        <fullName evidence="6">Predicted arabinose efflux permease, MFS family</fullName>
    </submittedName>
</protein>
<feature type="transmembrane region" description="Helical" evidence="4">
    <location>
        <begin position="169"/>
        <end position="189"/>
    </location>
</feature>
<dbReference type="SUPFAM" id="SSF103473">
    <property type="entry name" value="MFS general substrate transporter"/>
    <property type="match status" value="1"/>
</dbReference>
<reference evidence="7" key="1">
    <citation type="submission" date="2016-10" db="EMBL/GenBank/DDBJ databases">
        <authorList>
            <person name="Varghese N."/>
            <person name="Submissions S."/>
        </authorList>
    </citation>
    <scope>NUCLEOTIDE SEQUENCE [LARGE SCALE GENOMIC DNA]</scope>
    <source>
        <strain evidence="7">BL36</strain>
    </source>
</reference>
<organism evidence="6 7">
    <name type="scientific">Methylobacterium pseudosasicola</name>
    <dbReference type="NCBI Taxonomy" id="582667"/>
    <lineage>
        <taxon>Bacteria</taxon>
        <taxon>Pseudomonadati</taxon>
        <taxon>Pseudomonadota</taxon>
        <taxon>Alphaproteobacteria</taxon>
        <taxon>Hyphomicrobiales</taxon>
        <taxon>Methylobacteriaceae</taxon>
        <taxon>Methylobacterium</taxon>
    </lineage>
</organism>
<feature type="transmembrane region" description="Helical" evidence="4">
    <location>
        <begin position="222"/>
        <end position="241"/>
    </location>
</feature>
<feature type="domain" description="Major facilitator superfamily (MFS) profile" evidence="5">
    <location>
        <begin position="1"/>
        <end position="393"/>
    </location>
</feature>
<name>A0A1I4MMZ0_9HYPH</name>
<keyword evidence="7" id="KW-1185">Reference proteome</keyword>